<sequence>MTLSRKRAALRGAAALGLASTLGLAGLAGLAQAHGDKAERGEAHHRHMLASPMMQEILTDADADGDGAISREELGARTLALFDKVDADGNGTLSRREVREGFQGLIFRNADSDGDGMLSEAEFTAFGQKMRMRMRAAWHGGRDDHRGDDDGKRHGYRDGRWGKHHGRHPMAMLMRAAGMERAQVETATDRLFKRLDRDESGTIEAGEIQVEGPRKQG</sequence>
<dbReference type="InterPro" id="IPR011992">
    <property type="entry name" value="EF-hand-dom_pair"/>
</dbReference>
<dbReference type="SUPFAM" id="SSF47473">
    <property type="entry name" value="EF-hand"/>
    <property type="match status" value="1"/>
</dbReference>
<protein>
    <submittedName>
        <fullName evidence="4">EF-hand domain-containing protein</fullName>
    </submittedName>
</protein>
<organism evidence="4 5">
    <name type="scientific">Marivibrio halodurans</name>
    <dbReference type="NCBI Taxonomy" id="2039722"/>
    <lineage>
        <taxon>Bacteria</taxon>
        <taxon>Pseudomonadati</taxon>
        <taxon>Pseudomonadota</taxon>
        <taxon>Alphaproteobacteria</taxon>
        <taxon>Rhodospirillales</taxon>
        <taxon>Rhodospirillaceae</taxon>
        <taxon>Marivibrio</taxon>
    </lineage>
</organism>
<feature type="compositionally biased region" description="Basic and acidic residues" evidence="1">
    <location>
        <begin position="140"/>
        <end position="161"/>
    </location>
</feature>
<dbReference type="InterPro" id="IPR006311">
    <property type="entry name" value="TAT_signal"/>
</dbReference>
<gene>
    <name evidence="4" type="ORF">KAJ83_05465</name>
</gene>
<evidence type="ECO:0000313" key="4">
    <source>
        <dbReference type="EMBL" id="MBP5856446.1"/>
    </source>
</evidence>
<keyword evidence="2" id="KW-0732">Signal</keyword>
<evidence type="ECO:0000256" key="2">
    <source>
        <dbReference type="SAM" id="SignalP"/>
    </source>
</evidence>
<dbReference type="EMBL" id="JAGMWN010000002">
    <property type="protein sequence ID" value="MBP5856446.1"/>
    <property type="molecule type" value="Genomic_DNA"/>
</dbReference>
<comment type="caution">
    <text evidence="4">The sequence shown here is derived from an EMBL/GenBank/DDBJ whole genome shotgun (WGS) entry which is preliminary data.</text>
</comment>
<dbReference type="CDD" id="cd00051">
    <property type="entry name" value="EFh"/>
    <property type="match status" value="1"/>
</dbReference>
<dbReference type="Pfam" id="PF13202">
    <property type="entry name" value="EF-hand_5"/>
    <property type="match status" value="4"/>
</dbReference>
<feature type="chain" id="PRO_5035236768" evidence="2">
    <location>
        <begin position="34"/>
        <end position="217"/>
    </location>
</feature>
<dbReference type="AlphaFoldDB" id="A0A8J7SLS7"/>
<name>A0A8J7SLS7_9PROT</name>
<dbReference type="PROSITE" id="PS51318">
    <property type="entry name" value="TAT"/>
    <property type="match status" value="1"/>
</dbReference>
<accession>A0A8J7SLS7</accession>
<dbReference type="RefSeq" id="WP_210681020.1">
    <property type="nucleotide sequence ID" value="NZ_JAGMWN010000002.1"/>
</dbReference>
<evidence type="ECO:0000256" key="1">
    <source>
        <dbReference type="SAM" id="MobiDB-lite"/>
    </source>
</evidence>
<dbReference type="PROSITE" id="PS00018">
    <property type="entry name" value="EF_HAND_1"/>
    <property type="match status" value="3"/>
</dbReference>
<evidence type="ECO:0000259" key="3">
    <source>
        <dbReference type="PROSITE" id="PS50222"/>
    </source>
</evidence>
<dbReference type="Proteomes" id="UP000672602">
    <property type="component" value="Unassembled WGS sequence"/>
</dbReference>
<reference evidence="4" key="1">
    <citation type="submission" date="2021-04" db="EMBL/GenBank/DDBJ databases">
        <authorList>
            <person name="Zhang D.-C."/>
        </authorList>
    </citation>
    <scope>NUCLEOTIDE SEQUENCE</scope>
    <source>
        <strain evidence="4">CGMCC 1.15697</strain>
    </source>
</reference>
<feature type="region of interest" description="Disordered" evidence="1">
    <location>
        <begin position="138"/>
        <end position="166"/>
    </location>
</feature>
<dbReference type="PROSITE" id="PS50222">
    <property type="entry name" value="EF_HAND_2"/>
    <property type="match status" value="1"/>
</dbReference>
<dbReference type="InterPro" id="IPR018247">
    <property type="entry name" value="EF_Hand_1_Ca_BS"/>
</dbReference>
<evidence type="ECO:0000313" key="5">
    <source>
        <dbReference type="Proteomes" id="UP000672602"/>
    </source>
</evidence>
<dbReference type="Gene3D" id="1.10.238.10">
    <property type="entry name" value="EF-hand"/>
    <property type="match status" value="2"/>
</dbReference>
<dbReference type="InterPro" id="IPR002048">
    <property type="entry name" value="EF_hand_dom"/>
</dbReference>
<dbReference type="SMART" id="SM00054">
    <property type="entry name" value="EFh"/>
    <property type="match status" value="4"/>
</dbReference>
<feature type="region of interest" description="Disordered" evidence="1">
    <location>
        <begin position="195"/>
        <end position="217"/>
    </location>
</feature>
<feature type="signal peptide" evidence="2">
    <location>
        <begin position="1"/>
        <end position="33"/>
    </location>
</feature>
<keyword evidence="5" id="KW-1185">Reference proteome</keyword>
<proteinExistence type="predicted"/>
<feature type="domain" description="EF-hand" evidence="3">
    <location>
        <begin position="73"/>
        <end position="108"/>
    </location>
</feature>
<dbReference type="GO" id="GO:0005509">
    <property type="term" value="F:calcium ion binding"/>
    <property type="evidence" value="ECO:0007669"/>
    <property type="project" value="InterPro"/>
</dbReference>